<sequence>MSDKKESHSSKHDRAVITTGPFLIPLEVDSEIQMGRDNDRLIIILTNPTSDKKLQASITLGVFLQPEVDDCPQDPQDDHTTVYTNIQETLIDLGTHIVQPHTTTRIERNIPGAIGIGSIDERNAVYRVTAKGDFAICKDSCQPKCGLLEISVVAGSIFNPDEPGLEQADPVTFFQFHNFVSCSGK</sequence>
<accession>A0A383RBW4</accession>
<reference evidence="2" key="1">
    <citation type="submission" date="2018-08" db="EMBL/GenBank/DDBJ databases">
        <authorList>
            <person name="Chevrot R."/>
        </authorList>
    </citation>
    <scope>NUCLEOTIDE SEQUENCE [LARGE SCALE GENOMIC DNA]</scope>
</reference>
<gene>
    <name evidence="1" type="ORF">PBLR_12211</name>
</gene>
<name>A0A383RBW4_PAEAL</name>
<dbReference type="RefSeq" id="WP_138185804.1">
    <property type="nucleotide sequence ID" value="NZ_LS992241.1"/>
</dbReference>
<dbReference type="AlphaFoldDB" id="A0A383RBW4"/>
<evidence type="ECO:0000313" key="1">
    <source>
        <dbReference type="EMBL" id="SYX83789.1"/>
    </source>
</evidence>
<dbReference type="Proteomes" id="UP000304148">
    <property type="component" value="Chromosome"/>
</dbReference>
<dbReference type="EMBL" id="LS992241">
    <property type="protein sequence ID" value="SYX83789.1"/>
    <property type="molecule type" value="Genomic_DNA"/>
</dbReference>
<proteinExistence type="predicted"/>
<evidence type="ECO:0000313" key="2">
    <source>
        <dbReference type="Proteomes" id="UP000304148"/>
    </source>
</evidence>
<protein>
    <submittedName>
        <fullName evidence="1">Uncharacterized protein</fullName>
    </submittedName>
</protein>
<organism evidence="1 2">
    <name type="scientific">Paenibacillus alvei</name>
    <name type="common">Bacillus alvei</name>
    <dbReference type="NCBI Taxonomy" id="44250"/>
    <lineage>
        <taxon>Bacteria</taxon>
        <taxon>Bacillati</taxon>
        <taxon>Bacillota</taxon>
        <taxon>Bacilli</taxon>
        <taxon>Bacillales</taxon>
        <taxon>Paenibacillaceae</taxon>
        <taxon>Paenibacillus</taxon>
    </lineage>
</organism>